<dbReference type="AlphaFoldDB" id="A0A3P3VSG3"/>
<dbReference type="Gene3D" id="1.10.10.60">
    <property type="entry name" value="Homeodomain-like"/>
    <property type="match status" value="1"/>
</dbReference>
<feature type="domain" description="HTH araC/xylS-type" evidence="4">
    <location>
        <begin position="229"/>
        <end position="331"/>
    </location>
</feature>
<evidence type="ECO:0000313" key="6">
    <source>
        <dbReference type="Proteomes" id="UP000280792"/>
    </source>
</evidence>
<evidence type="ECO:0000256" key="3">
    <source>
        <dbReference type="ARBA" id="ARBA00023163"/>
    </source>
</evidence>
<dbReference type="PANTHER" id="PTHR47894:SF1">
    <property type="entry name" value="HTH-TYPE TRANSCRIPTIONAL REGULATOR VQSM"/>
    <property type="match status" value="1"/>
</dbReference>
<dbReference type="InterPro" id="IPR020449">
    <property type="entry name" value="Tscrpt_reg_AraC-type_HTH"/>
</dbReference>
<accession>A0A3P3VSG3</accession>
<dbReference type="Proteomes" id="UP000280792">
    <property type="component" value="Unassembled WGS sequence"/>
</dbReference>
<keyword evidence="3" id="KW-0804">Transcription</keyword>
<dbReference type="SUPFAM" id="SSF46689">
    <property type="entry name" value="Homeodomain-like"/>
    <property type="match status" value="1"/>
</dbReference>
<dbReference type="PROSITE" id="PS01124">
    <property type="entry name" value="HTH_ARAC_FAMILY_2"/>
    <property type="match status" value="1"/>
</dbReference>
<evidence type="ECO:0000256" key="1">
    <source>
        <dbReference type="ARBA" id="ARBA00023015"/>
    </source>
</evidence>
<proteinExistence type="predicted"/>
<dbReference type="RefSeq" id="WP_125014868.1">
    <property type="nucleotide sequence ID" value="NZ_QWEZ01000001.1"/>
</dbReference>
<evidence type="ECO:0000259" key="4">
    <source>
        <dbReference type="PROSITE" id="PS01124"/>
    </source>
</evidence>
<dbReference type="GO" id="GO:0005829">
    <property type="term" value="C:cytosol"/>
    <property type="evidence" value="ECO:0007669"/>
    <property type="project" value="TreeGrafter"/>
</dbReference>
<reference evidence="5 6" key="2">
    <citation type="submission" date="2018-12" db="EMBL/GenBank/DDBJ databases">
        <title>Simiduia agarivorans gen. nov., sp. nov., a marine, agarolytic bacterium isolated from shallow coastal water from Keelung, Taiwan.</title>
        <authorList>
            <person name="Shieh W.Y."/>
        </authorList>
    </citation>
    <scope>NUCLEOTIDE SEQUENCE [LARGE SCALE GENOMIC DNA]</scope>
    <source>
        <strain evidence="5 6">GTF-13</strain>
    </source>
</reference>
<dbReference type="PRINTS" id="PR00032">
    <property type="entry name" value="HTHARAC"/>
</dbReference>
<reference evidence="5 6" key="1">
    <citation type="submission" date="2018-08" db="EMBL/GenBank/DDBJ databases">
        <authorList>
            <person name="Khan S.A."/>
        </authorList>
    </citation>
    <scope>NUCLEOTIDE SEQUENCE [LARGE SCALE GENOMIC DNA]</scope>
    <source>
        <strain evidence="5 6">GTF-13</strain>
    </source>
</reference>
<keyword evidence="2" id="KW-0238">DNA-binding</keyword>
<dbReference type="InterPro" id="IPR032687">
    <property type="entry name" value="AraC-type_N"/>
</dbReference>
<name>A0A3P3VSG3_9GAMM</name>
<comment type="caution">
    <text evidence="5">The sequence shown here is derived from an EMBL/GenBank/DDBJ whole genome shotgun (WGS) entry which is preliminary data.</text>
</comment>
<evidence type="ECO:0000256" key="2">
    <source>
        <dbReference type="ARBA" id="ARBA00023125"/>
    </source>
</evidence>
<dbReference type="InterPro" id="IPR009057">
    <property type="entry name" value="Homeodomain-like_sf"/>
</dbReference>
<keyword evidence="6" id="KW-1185">Reference proteome</keyword>
<dbReference type="GO" id="GO:0000976">
    <property type="term" value="F:transcription cis-regulatory region binding"/>
    <property type="evidence" value="ECO:0007669"/>
    <property type="project" value="TreeGrafter"/>
</dbReference>
<protein>
    <submittedName>
        <fullName evidence="5">AraC family transcriptional regulator</fullName>
    </submittedName>
</protein>
<keyword evidence="1" id="KW-0805">Transcription regulation</keyword>
<organism evidence="5 6">
    <name type="scientific">Aestuariirhabdus litorea</name>
    <dbReference type="NCBI Taxonomy" id="2528527"/>
    <lineage>
        <taxon>Bacteria</taxon>
        <taxon>Pseudomonadati</taxon>
        <taxon>Pseudomonadota</taxon>
        <taxon>Gammaproteobacteria</taxon>
        <taxon>Oceanospirillales</taxon>
        <taxon>Aestuariirhabdaceae</taxon>
        <taxon>Aestuariirhabdus</taxon>
    </lineage>
</organism>
<dbReference type="PANTHER" id="PTHR47894">
    <property type="entry name" value="HTH-TYPE TRANSCRIPTIONAL REGULATOR GADX"/>
    <property type="match status" value="1"/>
</dbReference>
<dbReference type="InterPro" id="IPR018060">
    <property type="entry name" value="HTH_AraC"/>
</dbReference>
<sequence>MQNHTIPHHFVMALLAGAERRGRSAASIVQKAQLPTELLAERGIRVTASQYARLVRTLWQELDDEFGGFGPHPSRQGTFAMMSLAIIHCTTLEQALRRASRFYGLFPGAPTFQLGREGEQAVLELDIESRTDPLHYLSESLLVIWSRFSSWLIGRRIPLEAVELGYEAPAHAADYRQLFSCPHYFGRKATRLIFPASFLQLPILQDERTLKQFLQTSPAQLLAKPDYGNSITGIIRSRLGKDFSRPFPDFEQISQSLYLTPQTLRRRLRDEGTSYQEIKDNLRRDAAIYHLERNQLSINQIAHEVGFSEPSTFHRAFKKWTGVTPGAYRDSDENS</sequence>
<dbReference type="EMBL" id="QWEZ01000001">
    <property type="protein sequence ID" value="RRJ84439.1"/>
    <property type="molecule type" value="Genomic_DNA"/>
</dbReference>
<dbReference type="GO" id="GO:0003700">
    <property type="term" value="F:DNA-binding transcription factor activity"/>
    <property type="evidence" value="ECO:0007669"/>
    <property type="project" value="InterPro"/>
</dbReference>
<dbReference type="Pfam" id="PF12625">
    <property type="entry name" value="Arabinose_bd"/>
    <property type="match status" value="1"/>
</dbReference>
<evidence type="ECO:0000313" key="5">
    <source>
        <dbReference type="EMBL" id="RRJ84439.1"/>
    </source>
</evidence>
<dbReference type="SMART" id="SM00342">
    <property type="entry name" value="HTH_ARAC"/>
    <property type="match status" value="1"/>
</dbReference>
<gene>
    <name evidence="5" type="ORF">D0544_04865</name>
</gene>
<dbReference type="Pfam" id="PF12833">
    <property type="entry name" value="HTH_18"/>
    <property type="match status" value="1"/>
</dbReference>